<dbReference type="Proteomes" id="UP000041625">
    <property type="component" value="Unassembled WGS sequence"/>
</dbReference>
<comment type="function">
    <text evidence="7">Possible subunit of a heme lyase.</text>
</comment>
<keyword evidence="5" id="KW-0201">Cytochrome c-type biogenesis</keyword>
<organism evidence="9 10">
    <name type="scientific">Vibrio coralliirubri</name>
    <dbReference type="NCBI Taxonomy" id="1516159"/>
    <lineage>
        <taxon>Bacteria</taxon>
        <taxon>Pseudomonadati</taxon>
        <taxon>Pseudomonadota</taxon>
        <taxon>Gammaproteobacteria</taxon>
        <taxon>Vibrionales</taxon>
        <taxon>Vibrionaceae</taxon>
        <taxon>Vibrio</taxon>
    </lineage>
</organism>
<dbReference type="PANTHER" id="PTHR47870:SF1">
    <property type="entry name" value="CYTOCHROME C-TYPE BIOGENESIS PROTEIN CCMH"/>
    <property type="match status" value="1"/>
</dbReference>
<dbReference type="PANTHER" id="PTHR47870">
    <property type="entry name" value="CYTOCHROME C-TYPE BIOGENESIS PROTEIN CCMH"/>
    <property type="match status" value="1"/>
</dbReference>
<feature type="signal peptide" evidence="7">
    <location>
        <begin position="1"/>
        <end position="21"/>
    </location>
</feature>
<evidence type="ECO:0000256" key="3">
    <source>
        <dbReference type="ARBA" id="ARBA00022723"/>
    </source>
</evidence>
<keyword evidence="7" id="KW-1133">Transmembrane helix</keyword>
<keyword evidence="6 7" id="KW-0408">Iron</keyword>
<comment type="similarity">
    <text evidence="1 7">Belongs to the CcmH/CycL/Ccl2/NrfF family.</text>
</comment>
<accession>A0A0T7EJ44</accession>
<dbReference type="Pfam" id="PF03918">
    <property type="entry name" value="CcmH"/>
    <property type="match status" value="1"/>
</dbReference>
<dbReference type="InterPro" id="IPR051263">
    <property type="entry name" value="C-type_cytochrome_biogenesis"/>
</dbReference>
<keyword evidence="2 7" id="KW-0349">Heme</keyword>
<dbReference type="InterPro" id="IPR038297">
    <property type="entry name" value="CcmH/CycL/NrfF/Ccl2_sf"/>
</dbReference>
<dbReference type="InterPro" id="IPR005616">
    <property type="entry name" value="CcmH/CycL/Ccl2/NrfF_N"/>
</dbReference>
<keyword evidence="3 7" id="KW-0479">Metal-binding</keyword>
<accession>A0A0T7DZK8</accession>
<protein>
    <recommendedName>
        <fullName evidence="7">Cytochrome c-type biogenesis protein</fullName>
    </recommendedName>
</protein>
<evidence type="ECO:0000256" key="1">
    <source>
        <dbReference type="ARBA" id="ARBA00010342"/>
    </source>
</evidence>
<evidence type="ECO:0000256" key="6">
    <source>
        <dbReference type="ARBA" id="ARBA00023004"/>
    </source>
</evidence>
<accession>A0A0T7D607</accession>
<evidence type="ECO:0000313" key="9">
    <source>
        <dbReference type="EMBL" id="CDT91216.1"/>
    </source>
</evidence>
<feature type="domain" description="CcmH/CycL/Ccl2/NrfF N-terminal" evidence="8">
    <location>
        <begin position="13"/>
        <end position="154"/>
    </location>
</feature>
<comment type="caution">
    <text evidence="9">The sequence shown here is derived from an EMBL/GenBank/DDBJ whole genome shotgun (WGS) entry which is preliminary data.</text>
</comment>
<proteinExistence type="inferred from homology"/>
<dbReference type="AlphaFoldDB" id="A0A0T7DZK8"/>
<evidence type="ECO:0000313" key="10">
    <source>
        <dbReference type="Proteomes" id="UP000041625"/>
    </source>
</evidence>
<dbReference type="GO" id="GO:0017004">
    <property type="term" value="P:cytochrome complex assembly"/>
    <property type="evidence" value="ECO:0007669"/>
    <property type="project" value="UniProtKB-KW"/>
</dbReference>
<evidence type="ECO:0000259" key="8">
    <source>
        <dbReference type="Pfam" id="PF03918"/>
    </source>
</evidence>
<evidence type="ECO:0000256" key="2">
    <source>
        <dbReference type="ARBA" id="ARBA00022617"/>
    </source>
</evidence>
<feature type="chain" id="PRO_5041474241" description="Cytochrome c-type biogenesis protein" evidence="7">
    <location>
        <begin position="22"/>
        <end position="163"/>
    </location>
</feature>
<dbReference type="Gene3D" id="1.10.8.640">
    <property type="entry name" value="Cytochrome C biogenesis protein"/>
    <property type="match status" value="1"/>
</dbReference>
<dbReference type="GO" id="GO:0016829">
    <property type="term" value="F:lyase activity"/>
    <property type="evidence" value="ECO:0007669"/>
    <property type="project" value="UniProtKB-KW"/>
</dbReference>
<name>A0A0T7DZK8_9VIBR</name>
<keyword evidence="4 7" id="KW-0732">Signal</keyword>
<gene>
    <name evidence="9" type="ORF">VCR31J2_1690011</name>
</gene>
<dbReference type="CDD" id="cd16378">
    <property type="entry name" value="CcmH_N"/>
    <property type="match status" value="1"/>
</dbReference>
<keyword evidence="10" id="KW-1185">Reference proteome</keyword>
<dbReference type="EMBL" id="CCKJ01000078">
    <property type="protein sequence ID" value="CDT91216.1"/>
    <property type="molecule type" value="Genomic_DNA"/>
</dbReference>
<keyword evidence="7" id="KW-0812">Transmembrane</keyword>
<keyword evidence="9" id="KW-0456">Lyase</keyword>
<sequence length="163" mass="18343">MIRKALITLFATFAISATVSAAPIEFHEFETVDQEQQFKELSNTLRCPKCQNNTIGDSNAELAVDLRQKVYEMTKDGKSKQDIIDYMIARYGNFVTYNPPLTLATSILWIGPFAVVVFGFGLIILRSRKSKSKAAVESDKDWDADKEARLKALLDEENDGDKK</sequence>
<dbReference type="RefSeq" id="WP_048607850.1">
    <property type="nucleotide sequence ID" value="NZ_CCJZ01000017.1"/>
</dbReference>
<evidence type="ECO:0000256" key="7">
    <source>
        <dbReference type="RuleBase" id="RU364112"/>
    </source>
</evidence>
<evidence type="ECO:0000256" key="5">
    <source>
        <dbReference type="ARBA" id="ARBA00022748"/>
    </source>
</evidence>
<dbReference type="GO" id="GO:0005886">
    <property type="term" value="C:plasma membrane"/>
    <property type="evidence" value="ECO:0007669"/>
    <property type="project" value="TreeGrafter"/>
</dbReference>
<dbReference type="GeneID" id="89594195"/>
<dbReference type="FunFam" id="1.10.8.640:FF:000001">
    <property type="entry name" value="Cytochrome c-type biogenesis protein"/>
    <property type="match status" value="1"/>
</dbReference>
<keyword evidence="7" id="KW-0472">Membrane</keyword>
<evidence type="ECO:0000256" key="4">
    <source>
        <dbReference type="ARBA" id="ARBA00022729"/>
    </source>
</evidence>
<dbReference type="GO" id="GO:0046872">
    <property type="term" value="F:metal ion binding"/>
    <property type="evidence" value="ECO:0007669"/>
    <property type="project" value="UniProtKB-KW"/>
</dbReference>
<feature type="transmembrane region" description="Helical" evidence="7">
    <location>
        <begin position="107"/>
        <end position="125"/>
    </location>
</feature>
<reference evidence="9 10" key="1">
    <citation type="submission" date="2014-06" db="EMBL/GenBank/DDBJ databases">
        <authorList>
            <person name="Le Roux F."/>
        </authorList>
    </citation>
    <scope>NUCLEOTIDE SEQUENCE [LARGE SCALE GENOMIC DNA]</scope>
    <source>
        <strain evidence="9 10">J2-31</strain>
    </source>
</reference>